<evidence type="ECO:0000313" key="10">
    <source>
        <dbReference type="Proteomes" id="UP000608754"/>
    </source>
</evidence>
<dbReference type="PRINTS" id="PR01490">
    <property type="entry name" value="RTXTOXIND"/>
</dbReference>
<gene>
    <name evidence="9" type="ORF">IM532_04180</name>
</gene>
<evidence type="ECO:0000256" key="5">
    <source>
        <dbReference type="SAM" id="Coils"/>
    </source>
</evidence>
<keyword evidence="3 6" id="KW-1133">Transmembrane helix</keyword>
<dbReference type="Gene3D" id="2.40.30.170">
    <property type="match status" value="1"/>
</dbReference>
<keyword evidence="10" id="KW-1185">Reference proteome</keyword>
<dbReference type="GO" id="GO:0016020">
    <property type="term" value="C:membrane"/>
    <property type="evidence" value="ECO:0007669"/>
    <property type="project" value="UniProtKB-SubCell"/>
</dbReference>
<dbReference type="SUPFAM" id="SSF111369">
    <property type="entry name" value="HlyD-like secretion proteins"/>
    <property type="match status" value="2"/>
</dbReference>
<dbReference type="RefSeq" id="WP_194182185.1">
    <property type="nucleotide sequence ID" value="NZ_JADGIK010000002.1"/>
</dbReference>
<evidence type="ECO:0000313" key="9">
    <source>
        <dbReference type="EMBL" id="MBF0596656.1"/>
    </source>
</evidence>
<evidence type="ECO:0000256" key="2">
    <source>
        <dbReference type="ARBA" id="ARBA00022692"/>
    </source>
</evidence>
<feature type="transmembrane region" description="Helical" evidence="6">
    <location>
        <begin position="21"/>
        <end position="38"/>
    </location>
</feature>
<dbReference type="InterPro" id="IPR050739">
    <property type="entry name" value="MFP"/>
</dbReference>
<dbReference type="InterPro" id="IPR058625">
    <property type="entry name" value="MdtA-like_BSH"/>
</dbReference>
<dbReference type="PANTHER" id="PTHR30386:SF26">
    <property type="entry name" value="TRANSPORT PROTEIN COMB"/>
    <property type="match status" value="1"/>
</dbReference>
<feature type="coiled-coil region" evidence="5">
    <location>
        <begin position="91"/>
        <end position="212"/>
    </location>
</feature>
<keyword evidence="2 6" id="KW-0812">Transmembrane</keyword>
<evidence type="ECO:0000259" key="8">
    <source>
        <dbReference type="Pfam" id="PF25954"/>
    </source>
</evidence>
<dbReference type="Proteomes" id="UP000608754">
    <property type="component" value="Unassembled WGS sequence"/>
</dbReference>
<dbReference type="Pfam" id="PF25917">
    <property type="entry name" value="BSH_RND"/>
    <property type="match status" value="1"/>
</dbReference>
<name>A0A8J7KCV5_9FLAO</name>
<evidence type="ECO:0000256" key="1">
    <source>
        <dbReference type="ARBA" id="ARBA00004167"/>
    </source>
</evidence>
<dbReference type="InterPro" id="IPR058792">
    <property type="entry name" value="Beta-barrel_RND_2"/>
</dbReference>
<evidence type="ECO:0000256" key="3">
    <source>
        <dbReference type="ARBA" id="ARBA00022989"/>
    </source>
</evidence>
<evidence type="ECO:0000256" key="4">
    <source>
        <dbReference type="ARBA" id="ARBA00023136"/>
    </source>
</evidence>
<feature type="domain" description="CusB-like beta-barrel" evidence="8">
    <location>
        <begin position="301"/>
        <end position="344"/>
    </location>
</feature>
<dbReference type="AlphaFoldDB" id="A0A8J7KCV5"/>
<dbReference type="Pfam" id="PF25954">
    <property type="entry name" value="Beta-barrel_RND_2"/>
    <property type="match status" value="1"/>
</dbReference>
<reference evidence="9" key="1">
    <citation type="submission" date="2020-10" db="EMBL/GenBank/DDBJ databases">
        <authorList>
            <person name="Lu T."/>
            <person name="Wang Q."/>
            <person name="Han X."/>
        </authorList>
    </citation>
    <scope>NUCLEOTIDE SEQUENCE</scope>
    <source>
        <strain evidence="9">WQ 117</strain>
    </source>
</reference>
<dbReference type="Gene3D" id="2.40.50.100">
    <property type="match status" value="1"/>
</dbReference>
<proteinExistence type="predicted"/>
<keyword evidence="4 6" id="KW-0472">Membrane</keyword>
<comment type="caution">
    <text evidence="9">The sequence shown here is derived from an EMBL/GenBank/DDBJ whole genome shotgun (WGS) entry which is preliminary data.</text>
</comment>
<organism evidence="9 10">
    <name type="scientific">Faecalibacter rhinopitheci</name>
    <dbReference type="NCBI Taxonomy" id="2779678"/>
    <lineage>
        <taxon>Bacteria</taxon>
        <taxon>Pseudomonadati</taxon>
        <taxon>Bacteroidota</taxon>
        <taxon>Flavobacteriia</taxon>
        <taxon>Flavobacteriales</taxon>
        <taxon>Weeksellaceae</taxon>
        <taxon>Faecalibacter</taxon>
    </lineage>
</organism>
<feature type="domain" description="Multidrug resistance protein MdtA-like barrel-sandwich hybrid" evidence="7">
    <location>
        <begin position="61"/>
        <end position="297"/>
    </location>
</feature>
<evidence type="ECO:0000259" key="7">
    <source>
        <dbReference type="Pfam" id="PF25917"/>
    </source>
</evidence>
<dbReference type="PANTHER" id="PTHR30386">
    <property type="entry name" value="MEMBRANE FUSION SUBUNIT OF EMRAB-TOLC MULTIDRUG EFFLUX PUMP"/>
    <property type="match status" value="1"/>
</dbReference>
<dbReference type="Gene3D" id="1.10.287.470">
    <property type="entry name" value="Helix hairpin bin"/>
    <property type="match status" value="1"/>
</dbReference>
<comment type="subcellular location">
    <subcellularLocation>
        <location evidence="1">Membrane</location>
        <topology evidence="1">Single-pass membrane protein</topology>
    </subcellularLocation>
</comment>
<sequence length="402" mass="43526">METTEQEQITPEEKKGINIKFIIILAVLIIGGGAYGAYKYMHSLEHEITDDAQIESKITPVIPKVSGYIAKILVEDNQMVKKGDTLVILDNSEYALKLQQAEDALAQAQGQLAVANAGVTTAGAGIGVTQAGAVAANTTIETAQANVKTAQANVEAAKVQVWRTANDFDRYNKLYQNKSITKQQYEQALAAKETAEKQLRIVQEQLNVAKSQAASTAKQAAATAKQVDTSKAQAEASKAQITVANSTIKQQQTNIDNAKLYLSYTYIIAAEDGQVSKVNLQNGQLVQAGQSLFNIVKTNNLWVVANYKETQLNEIREGQKAIIKVDAFPGHEFEATVTSISPATGAKFALLPPDNASGNFVKTVQRIPIKLVFSNPNDEMMKLLRPGMNVETDILLKSATTK</sequence>
<evidence type="ECO:0000256" key="6">
    <source>
        <dbReference type="SAM" id="Phobius"/>
    </source>
</evidence>
<keyword evidence="5" id="KW-0175">Coiled coil</keyword>
<dbReference type="EMBL" id="JADGIK010000002">
    <property type="protein sequence ID" value="MBF0596656.1"/>
    <property type="molecule type" value="Genomic_DNA"/>
</dbReference>
<protein>
    <submittedName>
        <fullName evidence="9">HlyD family secretion protein</fullName>
    </submittedName>
</protein>
<accession>A0A8J7KCV5</accession>